<dbReference type="AlphaFoldDB" id="A0A9X2JHT3"/>
<comment type="caution">
    <text evidence="9">The sequence shown here is derived from an EMBL/GenBank/DDBJ whole genome shotgun (WGS) entry which is preliminary data.</text>
</comment>
<dbReference type="GO" id="GO:0005576">
    <property type="term" value="C:extracellular region"/>
    <property type="evidence" value="ECO:0007669"/>
    <property type="project" value="UniProtKB-SubCell"/>
</dbReference>
<dbReference type="InterPro" id="IPR029058">
    <property type="entry name" value="AB_hydrolase_fold"/>
</dbReference>
<evidence type="ECO:0000256" key="1">
    <source>
        <dbReference type="ARBA" id="ARBA00004613"/>
    </source>
</evidence>
<dbReference type="EMBL" id="JAMXLR010000067">
    <property type="protein sequence ID" value="MCO6046151.1"/>
    <property type="molecule type" value="Genomic_DNA"/>
</dbReference>
<evidence type="ECO:0000313" key="9">
    <source>
        <dbReference type="EMBL" id="MCO6046151.1"/>
    </source>
</evidence>
<evidence type="ECO:0000256" key="4">
    <source>
        <dbReference type="ARBA" id="ARBA00022729"/>
    </source>
</evidence>
<reference evidence="9" key="1">
    <citation type="submission" date="2022-06" db="EMBL/GenBank/DDBJ databases">
        <title>Aeoliella straminimaris, a novel planctomycete from sediments.</title>
        <authorList>
            <person name="Vitorino I.R."/>
            <person name="Lage O.M."/>
        </authorList>
    </citation>
    <scope>NUCLEOTIDE SEQUENCE</scope>
    <source>
        <strain evidence="9">ICT_H6.2</strain>
    </source>
</reference>
<dbReference type="GO" id="GO:0045493">
    <property type="term" value="P:xylan catabolic process"/>
    <property type="evidence" value="ECO:0007669"/>
    <property type="project" value="UniProtKB-KW"/>
</dbReference>
<gene>
    <name evidence="9" type="ORF">NG895_19805</name>
</gene>
<dbReference type="InterPro" id="IPR043595">
    <property type="entry name" value="FaeB/C/D"/>
</dbReference>
<feature type="transmembrane region" description="Helical" evidence="8">
    <location>
        <begin position="9"/>
        <end position="30"/>
    </location>
</feature>
<keyword evidence="3" id="KW-0858">Xylan degradation</keyword>
<evidence type="ECO:0000256" key="6">
    <source>
        <dbReference type="ARBA" id="ARBA00023277"/>
    </source>
</evidence>
<evidence type="ECO:0000256" key="5">
    <source>
        <dbReference type="ARBA" id="ARBA00022801"/>
    </source>
</evidence>
<dbReference type="Gene3D" id="3.40.50.1820">
    <property type="entry name" value="alpha/beta hydrolase"/>
    <property type="match status" value="1"/>
</dbReference>
<keyword evidence="6" id="KW-0119">Carbohydrate metabolism</keyword>
<evidence type="ECO:0000313" key="10">
    <source>
        <dbReference type="Proteomes" id="UP001155241"/>
    </source>
</evidence>
<keyword evidence="10" id="KW-1185">Reference proteome</keyword>
<comment type="subcellular location">
    <subcellularLocation>
        <location evidence="1">Secreted</location>
    </subcellularLocation>
</comment>
<evidence type="ECO:0008006" key="11">
    <source>
        <dbReference type="Google" id="ProtNLM"/>
    </source>
</evidence>
<dbReference type="RefSeq" id="WP_252854266.1">
    <property type="nucleotide sequence ID" value="NZ_JAMXLR010000067.1"/>
</dbReference>
<evidence type="ECO:0000256" key="3">
    <source>
        <dbReference type="ARBA" id="ARBA00022651"/>
    </source>
</evidence>
<keyword evidence="8" id="KW-0812">Transmembrane</keyword>
<evidence type="ECO:0000256" key="8">
    <source>
        <dbReference type="SAM" id="Phobius"/>
    </source>
</evidence>
<dbReference type="SUPFAM" id="SSF53474">
    <property type="entry name" value="alpha/beta-Hydrolases"/>
    <property type="match status" value="1"/>
</dbReference>
<dbReference type="Proteomes" id="UP001155241">
    <property type="component" value="Unassembled WGS sequence"/>
</dbReference>
<keyword evidence="8" id="KW-0472">Membrane</keyword>
<sequence length="263" mass="29496">MPRLRPQRLLLLTTIAVAIFATGLGVWWLVHHDWHRRTVLVDGTRREYLWYAPQTKSTEPRPLVLAYHGFSGTAERMERRSLLHELVDSGDFYLAYIEGDPTWHCFTPIELDESPDVAMVDALLADVLAKYPIDPKKVYAVGVSKGGDFVVHLGLRRSQQIAAIVAQGACILEEQQAERPLAMMFIVGTKDGEVTPETIVAVPQTYRDRGHLVEVIRPKDGPHCWDRSYNQQILEFLFGHTTADAEAAPEGTEQAAPDDEPAT</sequence>
<protein>
    <recommendedName>
        <fullName evidence="11">Esterase</fullName>
    </recommendedName>
</protein>
<keyword evidence="2" id="KW-0964">Secreted</keyword>
<evidence type="ECO:0000256" key="7">
    <source>
        <dbReference type="ARBA" id="ARBA00023326"/>
    </source>
</evidence>
<dbReference type="PANTHER" id="PTHR38050">
    <property type="match status" value="1"/>
</dbReference>
<evidence type="ECO:0000256" key="2">
    <source>
        <dbReference type="ARBA" id="ARBA00022525"/>
    </source>
</evidence>
<proteinExistence type="predicted"/>
<keyword evidence="5" id="KW-0378">Hydrolase</keyword>
<dbReference type="GO" id="GO:0030600">
    <property type="term" value="F:feruloyl esterase activity"/>
    <property type="evidence" value="ECO:0007669"/>
    <property type="project" value="InterPro"/>
</dbReference>
<keyword evidence="4" id="KW-0732">Signal</keyword>
<dbReference type="PANTHER" id="PTHR38050:SF2">
    <property type="entry name" value="FERULOYL ESTERASE C-RELATED"/>
    <property type="match status" value="1"/>
</dbReference>
<keyword evidence="7" id="KW-0624">Polysaccharide degradation</keyword>
<organism evidence="9 10">
    <name type="scientific">Aeoliella straminimaris</name>
    <dbReference type="NCBI Taxonomy" id="2954799"/>
    <lineage>
        <taxon>Bacteria</taxon>
        <taxon>Pseudomonadati</taxon>
        <taxon>Planctomycetota</taxon>
        <taxon>Planctomycetia</taxon>
        <taxon>Pirellulales</taxon>
        <taxon>Lacipirellulaceae</taxon>
        <taxon>Aeoliella</taxon>
    </lineage>
</organism>
<keyword evidence="8" id="KW-1133">Transmembrane helix</keyword>
<accession>A0A9X2JHT3</accession>
<name>A0A9X2JHT3_9BACT</name>